<accession>A0A0E9NI09</accession>
<reference evidence="13 14" key="3">
    <citation type="journal article" date="2015" name="Genome Announc.">
        <title>Draft Genome Sequence of the Archiascomycetous Yeast Saitoella complicata.</title>
        <authorList>
            <person name="Yamauchi K."/>
            <person name="Kondo S."/>
            <person name="Hamamoto M."/>
            <person name="Takahashi Y."/>
            <person name="Ogura Y."/>
            <person name="Hayashi T."/>
            <person name="Nishida H."/>
        </authorList>
    </citation>
    <scope>NUCLEOTIDE SEQUENCE [LARGE SCALE GENOMIC DNA]</scope>
    <source>
        <strain evidence="13 14">NRRL Y-17804</strain>
    </source>
</reference>
<evidence type="ECO:0000256" key="4">
    <source>
        <dbReference type="ARBA" id="ARBA00022946"/>
    </source>
</evidence>
<evidence type="ECO:0000256" key="7">
    <source>
        <dbReference type="ARBA" id="ARBA00023128"/>
    </source>
</evidence>
<keyword evidence="6 11" id="KW-0175">Coiled coil</keyword>
<keyword evidence="4 10" id="KW-0809">Transit peptide</keyword>
<evidence type="ECO:0000256" key="11">
    <source>
        <dbReference type="SAM" id="Coils"/>
    </source>
</evidence>
<evidence type="ECO:0000256" key="12">
    <source>
        <dbReference type="SAM" id="MobiDB-lite"/>
    </source>
</evidence>
<keyword evidence="3 10" id="KW-0999">Mitochondrion inner membrane</keyword>
<evidence type="ECO:0000256" key="10">
    <source>
        <dbReference type="RuleBase" id="RU364128"/>
    </source>
</evidence>
<dbReference type="GO" id="GO:0005743">
    <property type="term" value="C:mitochondrial inner membrane"/>
    <property type="evidence" value="ECO:0007669"/>
    <property type="project" value="UniProtKB-SubCell"/>
</dbReference>
<dbReference type="AlphaFoldDB" id="A0A0E9NI09"/>
<comment type="subcellular location">
    <subcellularLocation>
        <location evidence="10">Mitochondrion inner membrane</location>
        <topology evidence="10">Multi-pass membrane protein</topology>
    </subcellularLocation>
</comment>
<evidence type="ECO:0000256" key="8">
    <source>
        <dbReference type="ARBA" id="ARBA00023136"/>
    </source>
</evidence>
<comment type="similarity">
    <text evidence="1 10">Belongs to the SHE9 family.</text>
</comment>
<keyword evidence="2 10" id="KW-0812">Transmembrane</keyword>
<evidence type="ECO:0000256" key="9">
    <source>
        <dbReference type="ARBA" id="ARBA00024807"/>
    </source>
</evidence>
<evidence type="ECO:0000256" key="3">
    <source>
        <dbReference type="ARBA" id="ARBA00022792"/>
    </source>
</evidence>
<evidence type="ECO:0000313" key="13">
    <source>
        <dbReference type="EMBL" id="GAO49502.1"/>
    </source>
</evidence>
<reference evidence="13 14" key="2">
    <citation type="journal article" date="2014" name="J. Gen. Appl. Microbiol.">
        <title>The early diverging ascomycetous budding yeast Saitoella complicata has three histone deacetylases belonging to the Clr6, Hos2, and Rpd3 lineages.</title>
        <authorList>
            <person name="Nishida H."/>
            <person name="Matsumoto T."/>
            <person name="Kondo S."/>
            <person name="Hamamoto M."/>
            <person name="Yoshikawa H."/>
        </authorList>
    </citation>
    <scope>NUCLEOTIDE SEQUENCE [LARGE SCALE GENOMIC DNA]</scope>
    <source>
        <strain evidence="13 14">NRRL Y-17804</strain>
    </source>
</reference>
<dbReference type="Gene3D" id="1.10.287.1490">
    <property type="match status" value="1"/>
</dbReference>
<evidence type="ECO:0000313" key="14">
    <source>
        <dbReference type="Proteomes" id="UP000033140"/>
    </source>
</evidence>
<dbReference type="PANTHER" id="PTHR31961:SF3">
    <property type="entry name" value="SENSITIVE TO HIGH EXPRESSION PROTEIN 9, MITOCHONDRIAL"/>
    <property type="match status" value="1"/>
</dbReference>
<dbReference type="GO" id="GO:0007007">
    <property type="term" value="P:inner mitochondrial membrane organization"/>
    <property type="evidence" value="ECO:0007669"/>
    <property type="project" value="TreeGrafter"/>
</dbReference>
<dbReference type="Pfam" id="PF05546">
    <property type="entry name" value="She9_MDM33"/>
    <property type="match status" value="1"/>
</dbReference>
<dbReference type="EMBL" id="BACD03000023">
    <property type="protein sequence ID" value="GAO49502.1"/>
    <property type="molecule type" value="Genomic_DNA"/>
</dbReference>
<name>A0A0E9NI09_SAICN</name>
<sequence>MNLCRRSLFQSSWRSCSGVIRSRRSSLGYYSTAASSQPFEEPPVVEGVERAVPPPKEPVRDLPSALEQRRSDLSRRMSARLDELQATLFTAGQKLNDVTGYSSIEALKKRIVEQESQLLSLRSAIRAAKQAYTEAIASRSSSQREVNELLQRKHTWLHHDVERFTELYRSDHLNEQAEAAAASRLTELEGQAEELQADLGKNILSRYHEEQIWSDKIRQASTWGTWGLMGFNVLLFATTLFLVEPWKRRKLVSGFEDRVRTVLKEEGIVRKEGAVGATAAPAEMPSVEDVKAQAVDQEALVARLSAAMEESQKVLENYVSLASTTRAELEIDPPLVGAVSSASPTSPRSSLDIMRSAFAAFHQAPMEIIRTVFTKENVQAIVPATKASVESLVSEEQISLSRKDVTVIAAESAVAGAVLMGLITWMLRG</sequence>
<comment type="caution">
    <text evidence="13">The sequence shown here is derived from an EMBL/GenBank/DDBJ whole genome shotgun (WGS) entry which is preliminary data.</text>
</comment>
<feature type="coiled-coil region" evidence="11">
    <location>
        <begin position="104"/>
        <end position="131"/>
    </location>
</feature>
<dbReference type="PANTHER" id="PTHR31961">
    <property type="entry name" value="SENSITIVE TO HIGH EXPRESSION PROTEIN 9, MITOCHONDRIAL"/>
    <property type="match status" value="1"/>
</dbReference>
<keyword evidence="7 10" id="KW-0496">Mitochondrion</keyword>
<dbReference type="Proteomes" id="UP000033140">
    <property type="component" value="Unassembled WGS sequence"/>
</dbReference>
<evidence type="ECO:0000256" key="2">
    <source>
        <dbReference type="ARBA" id="ARBA00022692"/>
    </source>
</evidence>
<evidence type="ECO:0000256" key="1">
    <source>
        <dbReference type="ARBA" id="ARBA00007472"/>
    </source>
</evidence>
<proteinExistence type="inferred from homology"/>
<dbReference type="InterPro" id="IPR008839">
    <property type="entry name" value="MDM33_fungi"/>
</dbReference>
<organism evidence="13 14">
    <name type="scientific">Saitoella complicata (strain BCRC 22490 / CBS 7301 / JCM 7358 / NBRC 10748 / NRRL Y-17804)</name>
    <dbReference type="NCBI Taxonomy" id="698492"/>
    <lineage>
        <taxon>Eukaryota</taxon>
        <taxon>Fungi</taxon>
        <taxon>Dikarya</taxon>
        <taxon>Ascomycota</taxon>
        <taxon>Taphrinomycotina</taxon>
        <taxon>Taphrinomycotina incertae sedis</taxon>
        <taxon>Saitoella</taxon>
    </lineage>
</organism>
<feature type="region of interest" description="Disordered" evidence="12">
    <location>
        <begin position="40"/>
        <end position="69"/>
    </location>
</feature>
<evidence type="ECO:0000256" key="5">
    <source>
        <dbReference type="ARBA" id="ARBA00022989"/>
    </source>
</evidence>
<gene>
    <name evidence="13" type="ORF">G7K_3651-t1</name>
</gene>
<protein>
    <recommendedName>
        <fullName evidence="10">Sensitive to high expression protein 9, mitochondrial</fullName>
    </recommendedName>
</protein>
<keyword evidence="14" id="KW-1185">Reference proteome</keyword>
<reference evidence="13 14" key="1">
    <citation type="journal article" date="2011" name="J. Gen. Appl. Microbiol.">
        <title>Draft genome sequencing of the enigmatic yeast Saitoella complicata.</title>
        <authorList>
            <person name="Nishida H."/>
            <person name="Hamamoto M."/>
            <person name="Sugiyama J."/>
        </authorList>
    </citation>
    <scope>NUCLEOTIDE SEQUENCE [LARGE SCALE GENOMIC DNA]</scope>
    <source>
        <strain evidence="13 14">NRRL Y-17804</strain>
    </source>
</reference>
<feature type="transmembrane region" description="Helical" evidence="10">
    <location>
        <begin position="405"/>
        <end position="427"/>
    </location>
</feature>
<dbReference type="STRING" id="698492.A0A0E9NI09"/>
<feature type="transmembrane region" description="Helical" evidence="10">
    <location>
        <begin position="223"/>
        <end position="243"/>
    </location>
</feature>
<keyword evidence="8 10" id="KW-0472">Membrane</keyword>
<comment type="function">
    <text evidence="9">Required for the maintenance of the structure of the mitochondrial inner membrane. Involved in mitochondrial morphology. Causes growth arrest when highly overexpressed.</text>
</comment>
<keyword evidence="5 10" id="KW-1133">Transmembrane helix</keyword>
<comment type="subunit">
    <text evidence="10">Homooligomer.</text>
</comment>
<evidence type="ECO:0000256" key="6">
    <source>
        <dbReference type="ARBA" id="ARBA00023054"/>
    </source>
</evidence>